<evidence type="ECO:0000256" key="1">
    <source>
        <dbReference type="SAM" id="Phobius"/>
    </source>
</evidence>
<dbReference type="RefSeq" id="WP_134080661.1">
    <property type="nucleotide sequence ID" value="NZ_SOQX01000001.1"/>
</dbReference>
<name>A0A4R8ISP8_9GAMM</name>
<evidence type="ECO:0000313" key="2">
    <source>
        <dbReference type="EMBL" id="TDY04072.1"/>
    </source>
</evidence>
<dbReference type="Proteomes" id="UP000294914">
    <property type="component" value="Unassembled WGS sequence"/>
</dbReference>
<protein>
    <submittedName>
        <fullName evidence="2">MSHA biogenesis protein MshJ</fullName>
    </submittedName>
</protein>
<feature type="transmembrane region" description="Helical" evidence="1">
    <location>
        <begin position="21"/>
        <end position="42"/>
    </location>
</feature>
<proteinExistence type="predicted"/>
<reference evidence="2 3" key="1">
    <citation type="submission" date="2019-03" db="EMBL/GenBank/DDBJ databases">
        <title>Genomic Encyclopedia of Type Strains, Phase IV (KMG-IV): sequencing the most valuable type-strain genomes for metagenomic binning, comparative biology and taxonomic classification.</title>
        <authorList>
            <person name="Goeker M."/>
        </authorList>
    </citation>
    <scope>NUCLEOTIDE SEQUENCE [LARGE SCALE GENOMIC DNA]</scope>
    <source>
        <strain evidence="2 3">DSM 16326</strain>
    </source>
</reference>
<keyword evidence="3" id="KW-1185">Reference proteome</keyword>
<keyword evidence="1" id="KW-0812">Transmembrane</keyword>
<organism evidence="2 3">
    <name type="scientific">Thiohalophilus thiocyanatoxydans</name>
    <dbReference type="NCBI Taxonomy" id="381308"/>
    <lineage>
        <taxon>Bacteria</taxon>
        <taxon>Pseudomonadati</taxon>
        <taxon>Pseudomonadota</taxon>
        <taxon>Gammaproteobacteria</taxon>
        <taxon>Thiohalomonadales</taxon>
        <taxon>Thiohalophilaceae</taxon>
        <taxon>Thiohalophilus</taxon>
    </lineage>
</organism>
<gene>
    <name evidence="2" type="ORF">EDC23_0444</name>
</gene>
<sequence>MTRLLQQWAKRFNALSQRERIILAIAAVVVVGILWLEFIYLAQAGAGKAIRTRIEAADSEIIALNQQITAFSEEAEQDPDRANRRREKKLREQLARVDEQLEAQMGGLISPTQMAQALEAVLTQKTDLELIGVRNLPIQPLLELPSDAERQSAESGVYRHAMQIEFSGTYLSTLDYLKALQELDWDFYWDSLQLQTESYPVSKVTLTVHTLSLKEGWIGV</sequence>
<keyword evidence="1" id="KW-1133">Transmembrane helix</keyword>
<dbReference type="AlphaFoldDB" id="A0A4R8ISP8"/>
<keyword evidence="1" id="KW-0472">Membrane</keyword>
<dbReference type="EMBL" id="SOQX01000001">
    <property type="protein sequence ID" value="TDY04072.1"/>
    <property type="molecule type" value="Genomic_DNA"/>
</dbReference>
<accession>A0A4R8ISP8</accession>
<dbReference type="OrthoDB" id="9151209at2"/>
<comment type="caution">
    <text evidence="2">The sequence shown here is derived from an EMBL/GenBank/DDBJ whole genome shotgun (WGS) entry which is preliminary data.</text>
</comment>
<evidence type="ECO:0000313" key="3">
    <source>
        <dbReference type="Proteomes" id="UP000294914"/>
    </source>
</evidence>